<accession>A0A1F5WQK2</accession>
<dbReference type="Proteomes" id="UP000177723">
    <property type="component" value="Unassembled WGS sequence"/>
</dbReference>
<dbReference type="AlphaFoldDB" id="A0A1F5WQK2"/>
<comment type="caution">
    <text evidence="1">The sequence shown here is derived from an EMBL/GenBank/DDBJ whole genome shotgun (WGS) entry which is preliminary data.</text>
</comment>
<dbReference type="EMBL" id="MFHT01000008">
    <property type="protein sequence ID" value="OGF77952.1"/>
    <property type="molecule type" value="Genomic_DNA"/>
</dbReference>
<evidence type="ECO:0000313" key="1">
    <source>
        <dbReference type="EMBL" id="OGF77952.1"/>
    </source>
</evidence>
<protein>
    <submittedName>
        <fullName evidence="1">Uncharacterized protein</fullName>
    </submittedName>
</protein>
<name>A0A1F5WQK2_9BACT</name>
<proteinExistence type="predicted"/>
<organism evidence="1 2">
    <name type="scientific">Candidatus Giovannonibacteria bacterium RIFCSPHIGHO2_12_FULL_43_15</name>
    <dbReference type="NCBI Taxonomy" id="1798341"/>
    <lineage>
        <taxon>Bacteria</taxon>
        <taxon>Candidatus Giovannoniibacteriota</taxon>
    </lineage>
</organism>
<gene>
    <name evidence="1" type="ORF">A3F23_03885</name>
</gene>
<sequence>MEGMEKNFFEGSKTYEPAARVQERPFEYILDSIEKYSTALPSDLRSNLAKEELRKLSGKMEMEKKVWVGAYSEDKSGSASALFEIGELFQREVLLGNQRKKEIEAGWHGSREKGPIINAIGAEAIYAKKELAAWQQKLSIFIFGNQGSPEFEEKMERYWSSLELIEGKIFHTNELVRGIRVGIGRLVTAATVFNQLGYHCETAGGEHDVSDSLDFVATKKTGDAQITLLLQVKGSEDSDDFEPALDMYYPLPQYSEEIPKSMFNLIRWTKENTPKIKEKNPNCYAIPIFLKVPSYEDNSDEITSSGLPRQSFIDKLPSLFLNGVKEAEQVPSAEVGAVKPRKKLRVVEFKKEVRKS</sequence>
<reference evidence="1 2" key="1">
    <citation type="journal article" date="2016" name="Nat. Commun.">
        <title>Thousands of microbial genomes shed light on interconnected biogeochemical processes in an aquifer system.</title>
        <authorList>
            <person name="Anantharaman K."/>
            <person name="Brown C.T."/>
            <person name="Hug L.A."/>
            <person name="Sharon I."/>
            <person name="Castelle C.J."/>
            <person name="Probst A.J."/>
            <person name="Thomas B.C."/>
            <person name="Singh A."/>
            <person name="Wilkins M.J."/>
            <person name="Karaoz U."/>
            <person name="Brodie E.L."/>
            <person name="Williams K.H."/>
            <person name="Hubbard S.S."/>
            <person name="Banfield J.F."/>
        </authorList>
    </citation>
    <scope>NUCLEOTIDE SEQUENCE [LARGE SCALE GENOMIC DNA]</scope>
</reference>
<evidence type="ECO:0000313" key="2">
    <source>
        <dbReference type="Proteomes" id="UP000177723"/>
    </source>
</evidence>